<gene>
    <name evidence="1" type="ordered locus">BH12550</name>
</gene>
<dbReference type="Proteomes" id="UP000000421">
    <property type="component" value="Chromosome"/>
</dbReference>
<dbReference type="EMBL" id="BX897699">
    <property type="protein sequence ID" value="CAF28035.1"/>
    <property type="molecule type" value="Genomic_DNA"/>
</dbReference>
<dbReference type="AlphaFoldDB" id="A0A0R4J932"/>
<dbReference type="OrthoDB" id="3689331at2"/>
<dbReference type="eggNOG" id="COG1073">
    <property type="taxonomic scope" value="Bacteria"/>
</dbReference>
<dbReference type="ESTHER" id="barhe-q6g2f5">
    <property type="family name" value="6_AlphaBeta_hydrolase"/>
</dbReference>
<organism evidence="1 2">
    <name type="scientific">Bartonella henselae (strain ATCC 49882 / DSM 28221 / CCUG 30454 / Houston 1)</name>
    <name type="common">Rochalimaea henselae</name>
    <dbReference type="NCBI Taxonomy" id="283166"/>
    <lineage>
        <taxon>Bacteria</taxon>
        <taxon>Pseudomonadati</taxon>
        <taxon>Pseudomonadota</taxon>
        <taxon>Alphaproteobacteria</taxon>
        <taxon>Hyphomicrobiales</taxon>
        <taxon>Bartonellaceae</taxon>
        <taxon>Bartonella</taxon>
    </lineage>
</organism>
<sequence>MSLHIIILSPVMPIWDRGVFCSSFTKLCLARGFHITLLDTLSLFPSHSAFCNNSTVEILPFITEKLKKYFKEPSVLVGFSMAGMLVQILAARLPNVQAVLAVNAPGYPDKPLKRQIGCILTFLKNKDLSGALEILNSFMCPRGGREKRVLWEIPDEQKSVAIERMTRGFTFLLGGDARDEIIKYTGKFLALIGEKSQLATLANQTKSQCLNHEYQVISGAGTRLWDDNPAMTNAIVHKWIDAL</sequence>
<dbReference type="GeneID" id="92985863"/>
<name>A0A0R4J932_BARHE</name>
<accession>A0A0R4J932</accession>
<dbReference type="InterPro" id="IPR029058">
    <property type="entry name" value="AB_hydrolase_fold"/>
</dbReference>
<evidence type="ECO:0008006" key="3">
    <source>
        <dbReference type="Google" id="ProtNLM"/>
    </source>
</evidence>
<evidence type="ECO:0000313" key="1">
    <source>
        <dbReference type="EMBL" id="CAF28035.1"/>
    </source>
</evidence>
<keyword evidence="2" id="KW-1185">Reference proteome</keyword>
<dbReference type="Gene3D" id="3.40.50.1820">
    <property type="entry name" value="alpha/beta hydrolase"/>
    <property type="match status" value="1"/>
</dbReference>
<reference evidence="1 2" key="1">
    <citation type="journal article" date="2004" name="Proc. Natl. Acad. Sci. U.S.A.">
        <title>The louse-borne human pathogen Bartonella quintana is a genomic derivative of the zoonotic agent Bartonella henselae.</title>
        <authorList>
            <person name="Alsmark U.C.M."/>
            <person name="Frank A.C."/>
            <person name="Karlberg E.O."/>
            <person name="Legault B.-A."/>
            <person name="Ardell D.H."/>
            <person name="Canbaeck B."/>
            <person name="Eriksson A.-S."/>
            <person name="Naeslund A.K."/>
            <person name="Handley S.A."/>
            <person name="Huvet M."/>
            <person name="La Scola B."/>
            <person name="Holmberg M."/>
            <person name="Andersson S.G.E."/>
        </authorList>
    </citation>
    <scope>NUCLEOTIDE SEQUENCE [LARGE SCALE GENOMIC DNA]</scope>
    <source>
        <strain evidence="2">ATCC 49882 / DSM 28221 / CCUG 30454 / Houston 1</strain>
    </source>
</reference>
<protein>
    <recommendedName>
        <fullName evidence="3">AB hydrolase-1 domain-containing protein</fullName>
    </recommendedName>
</protein>
<dbReference type="PaxDb" id="283166-BH12550"/>
<evidence type="ECO:0000313" key="2">
    <source>
        <dbReference type="Proteomes" id="UP000000421"/>
    </source>
</evidence>
<dbReference type="KEGG" id="bhe:BH12550"/>
<proteinExistence type="predicted"/>
<dbReference type="SUPFAM" id="SSF53474">
    <property type="entry name" value="alpha/beta-Hydrolases"/>
    <property type="match status" value="1"/>
</dbReference>
<dbReference type="EnsemblBacteria" id="CAF28035">
    <property type="protein sequence ID" value="CAF28035"/>
    <property type="gene ID" value="BH12550"/>
</dbReference>
<dbReference type="RefSeq" id="WP_011181082.1">
    <property type="nucleotide sequence ID" value="NC_005956.1"/>
</dbReference>